<dbReference type="InterPro" id="IPR050109">
    <property type="entry name" value="HTH-type_TetR-like_transc_reg"/>
</dbReference>
<dbReference type="PANTHER" id="PTHR30055:SF220">
    <property type="entry name" value="TETR-FAMILY REGULATORY PROTEIN"/>
    <property type="match status" value="1"/>
</dbReference>
<dbReference type="OrthoDB" id="7056813at2"/>
<evidence type="ECO:0000256" key="2">
    <source>
        <dbReference type="ARBA" id="ARBA00023125"/>
    </source>
</evidence>
<sequence length="214" mass="23542">MVSTERDSYHHGDLRAALIEASESIIREEGVKGFTLRKAAKRAGVSPGAPSHHFKGTKGLLTAVAIRVFERLGAELAILPVSDVPARDLRMQAEGYVTFATRNPGLFRLICRVDLIDCHDRDFREASFNALMNYGNAAAAYFGEDPPDRAARIFRPYLASAFATVHGLAHMILEGRPALLFDTPNPAETFIETTLPSILLATWPDRPCQVRHSA</sequence>
<dbReference type="Pfam" id="PF13305">
    <property type="entry name" value="TetR_C_33"/>
    <property type="match status" value="1"/>
</dbReference>
<dbReference type="SUPFAM" id="SSF46689">
    <property type="entry name" value="Homeodomain-like"/>
    <property type="match status" value="1"/>
</dbReference>
<dbReference type="GO" id="GO:0003700">
    <property type="term" value="F:DNA-binding transcription factor activity"/>
    <property type="evidence" value="ECO:0007669"/>
    <property type="project" value="TreeGrafter"/>
</dbReference>
<evidence type="ECO:0000256" key="4">
    <source>
        <dbReference type="PROSITE-ProRule" id="PRU00335"/>
    </source>
</evidence>
<evidence type="ECO:0000256" key="1">
    <source>
        <dbReference type="ARBA" id="ARBA00023015"/>
    </source>
</evidence>
<protein>
    <submittedName>
        <fullName evidence="6">TetR family transcriptional regulator</fullName>
    </submittedName>
</protein>
<evidence type="ECO:0000256" key="3">
    <source>
        <dbReference type="ARBA" id="ARBA00023163"/>
    </source>
</evidence>
<keyword evidence="1" id="KW-0805">Transcription regulation</keyword>
<keyword evidence="7" id="KW-1185">Reference proteome</keyword>
<evidence type="ECO:0000259" key="5">
    <source>
        <dbReference type="PROSITE" id="PS50977"/>
    </source>
</evidence>
<dbReference type="InterPro" id="IPR036271">
    <property type="entry name" value="Tet_transcr_reg_TetR-rel_C_sf"/>
</dbReference>
<name>A0A511X7R3_9PROT</name>
<evidence type="ECO:0000313" key="6">
    <source>
        <dbReference type="EMBL" id="GEN58984.1"/>
    </source>
</evidence>
<dbReference type="InterPro" id="IPR001647">
    <property type="entry name" value="HTH_TetR"/>
</dbReference>
<dbReference type="Proteomes" id="UP000321635">
    <property type="component" value="Unassembled WGS sequence"/>
</dbReference>
<reference evidence="6 7" key="1">
    <citation type="submission" date="2019-07" db="EMBL/GenBank/DDBJ databases">
        <title>Whole genome shotgun sequence of Acetobacter nitrogenifigens NBRC 105050.</title>
        <authorList>
            <person name="Hosoyama A."/>
            <person name="Uohara A."/>
            <person name="Ohji S."/>
            <person name="Ichikawa N."/>
        </authorList>
    </citation>
    <scope>NUCLEOTIDE SEQUENCE [LARGE SCALE GENOMIC DNA]</scope>
    <source>
        <strain evidence="6 7">NBRC 105050</strain>
    </source>
</reference>
<organism evidence="6 7">
    <name type="scientific">Acetobacter nitrogenifigens DSM 23921 = NBRC 105050</name>
    <dbReference type="NCBI Taxonomy" id="1120919"/>
    <lineage>
        <taxon>Bacteria</taxon>
        <taxon>Pseudomonadati</taxon>
        <taxon>Pseudomonadota</taxon>
        <taxon>Alphaproteobacteria</taxon>
        <taxon>Acetobacterales</taxon>
        <taxon>Acetobacteraceae</taxon>
        <taxon>Acetobacter</taxon>
    </lineage>
</organism>
<dbReference type="InterPro" id="IPR009057">
    <property type="entry name" value="Homeodomain-like_sf"/>
</dbReference>
<dbReference type="InterPro" id="IPR025996">
    <property type="entry name" value="MT1864/Rv1816-like_C"/>
</dbReference>
<dbReference type="EMBL" id="BJYF01000003">
    <property type="protein sequence ID" value="GEN58984.1"/>
    <property type="molecule type" value="Genomic_DNA"/>
</dbReference>
<feature type="domain" description="HTH tetR-type" evidence="5">
    <location>
        <begin position="12"/>
        <end position="72"/>
    </location>
</feature>
<proteinExistence type="predicted"/>
<dbReference type="GO" id="GO:0000976">
    <property type="term" value="F:transcription cis-regulatory region binding"/>
    <property type="evidence" value="ECO:0007669"/>
    <property type="project" value="TreeGrafter"/>
</dbReference>
<dbReference type="PANTHER" id="PTHR30055">
    <property type="entry name" value="HTH-TYPE TRANSCRIPTIONAL REGULATOR RUTR"/>
    <property type="match status" value="1"/>
</dbReference>
<feature type="DNA-binding region" description="H-T-H motif" evidence="4">
    <location>
        <begin position="35"/>
        <end position="54"/>
    </location>
</feature>
<dbReference type="AlphaFoldDB" id="A0A511X7R3"/>
<gene>
    <name evidence="6" type="ORF">ANI02nite_08680</name>
</gene>
<comment type="caution">
    <text evidence="6">The sequence shown here is derived from an EMBL/GenBank/DDBJ whole genome shotgun (WGS) entry which is preliminary data.</text>
</comment>
<dbReference type="Pfam" id="PF00440">
    <property type="entry name" value="TetR_N"/>
    <property type="match status" value="1"/>
</dbReference>
<accession>A0A511X7R3</accession>
<keyword evidence="2 4" id="KW-0238">DNA-binding</keyword>
<dbReference type="SUPFAM" id="SSF48498">
    <property type="entry name" value="Tetracyclin repressor-like, C-terminal domain"/>
    <property type="match status" value="1"/>
</dbReference>
<dbReference type="RefSeq" id="WP_051291911.1">
    <property type="nucleotide sequence ID" value="NZ_AUBI01000002.1"/>
</dbReference>
<keyword evidence="3" id="KW-0804">Transcription</keyword>
<dbReference type="PROSITE" id="PS50977">
    <property type="entry name" value="HTH_TETR_2"/>
    <property type="match status" value="1"/>
</dbReference>
<evidence type="ECO:0000313" key="7">
    <source>
        <dbReference type="Proteomes" id="UP000321635"/>
    </source>
</evidence>
<dbReference type="Gene3D" id="1.10.357.10">
    <property type="entry name" value="Tetracycline Repressor, domain 2"/>
    <property type="match status" value="1"/>
</dbReference>